<dbReference type="Gene3D" id="1.20.1280.290">
    <property type="match status" value="1"/>
</dbReference>
<reference evidence="12 13" key="1">
    <citation type="journal article" date="2008" name="Science">
        <title>The Physcomitrella genome reveals evolutionary insights into the conquest of land by plants.</title>
        <authorList>
            <person name="Rensing S."/>
            <person name="Lang D."/>
            <person name="Zimmer A."/>
            <person name="Terry A."/>
            <person name="Salamov A."/>
            <person name="Shapiro H."/>
            <person name="Nishiyama T."/>
            <person name="Perroud P.-F."/>
            <person name="Lindquist E."/>
            <person name="Kamisugi Y."/>
            <person name="Tanahashi T."/>
            <person name="Sakakibara K."/>
            <person name="Fujita T."/>
            <person name="Oishi K."/>
            <person name="Shin-I T."/>
            <person name="Kuroki Y."/>
            <person name="Toyoda A."/>
            <person name="Suzuki Y."/>
            <person name="Hashimoto A."/>
            <person name="Yamaguchi K."/>
            <person name="Sugano A."/>
            <person name="Kohara Y."/>
            <person name="Fujiyama A."/>
            <person name="Anterola A."/>
            <person name="Aoki S."/>
            <person name="Ashton N."/>
            <person name="Barbazuk W.B."/>
            <person name="Barker E."/>
            <person name="Bennetzen J."/>
            <person name="Bezanilla M."/>
            <person name="Blankenship R."/>
            <person name="Cho S.H."/>
            <person name="Dutcher S."/>
            <person name="Estelle M."/>
            <person name="Fawcett J.A."/>
            <person name="Gundlach H."/>
            <person name="Hanada K."/>
            <person name="Heyl A."/>
            <person name="Hicks K.A."/>
            <person name="Hugh J."/>
            <person name="Lohr M."/>
            <person name="Mayer K."/>
            <person name="Melkozernov A."/>
            <person name="Murata T."/>
            <person name="Nelson D."/>
            <person name="Pils B."/>
            <person name="Prigge M."/>
            <person name="Reiss B."/>
            <person name="Renner T."/>
            <person name="Rombauts S."/>
            <person name="Rushton P."/>
            <person name="Sanderfoot A."/>
            <person name="Schween G."/>
            <person name="Shiu S.-H."/>
            <person name="Stueber K."/>
            <person name="Theodoulou F.L."/>
            <person name="Tu H."/>
            <person name="Van de Peer Y."/>
            <person name="Verrier P.J."/>
            <person name="Waters E."/>
            <person name="Wood A."/>
            <person name="Yang L."/>
            <person name="Cove D."/>
            <person name="Cuming A."/>
            <person name="Hasebe M."/>
            <person name="Lucas S."/>
            <person name="Mishler D.B."/>
            <person name="Reski R."/>
            <person name="Grigoriev I."/>
            <person name="Quatrano R.S."/>
            <person name="Boore J.L."/>
        </authorList>
    </citation>
    <scope>NUCLEOTIDE SEQUENCE [LARGE SCALE GENOMIC DNA]</scope>
    <source>
        <strain evidence="12 13">cv. Gransden 2004</strain>
    </source>
</reference>
<evidence type="ECO:0000256" key="10">
    <source>
        <dbReference type="ARBA" id="ARBA00037238"/>
    </source>
</evidence>
<keyword evidence="3" id="KW-0813">Transport</keyword>
<name>A0A7I4A184_PHYPA</name>
<evidence type="ECO:0000256" key="8">
    <source>
        <dbReference type="ARBA" id="ARBA00022989"/>
    </source>
</evidence>
<keyword evidence="7" id="KW-0677">Repeat</keyword>
<protein>
    <submittedName>
        <fullName evidence="12">Uncharacterized protein</fullName>
    </submittedName>
</protein>
<comment type="function">
    <text evidence="10">Mediates both low-affinity uptake and efflux of sugar across the plasma membrane.</text>
</comment>
<evidence type="ECO:0000256" key="2">
    <source>
        <dbReference type="ARBA" id="ARBA00007809"/>
    </source>
</evidence>
<evidence type="ECO:0000256" key="9">
    <source>
        <dbReference type="ARBA" id="ARBA00023136"/>
    </source>
</evidence>
<dbReference type="GO" id="GO:0051119">
    <property type="term" value="F:sugar transmembrane transporter activity"/>
    <property type="evidence" value="ECO:0000318"/>
    <property type="project" value="GO_Central"/>
</dbReference>
<feature type="transmembrane region" description="Helical" evidence="11">
    <location>
        <begin position="56"/>
        <end position="76"/>
    </location>
</feature>
<keyword evidence="4" id="KW-1003">Cell membrane</keyword>
<sequence>MVLYTIVLCCVTQAVEVNDRVTVVGAICVVIGSIMYSAPMTVIAQVIRDKNVANMPLFLSASSLINSVVWTTYGILVEDVFVIIPNGMGVCVCAIQCLVYFYISLVAAKRGASSPPTV</sequence>
<dbReference type="AlphaFoldDB" id="A0A7I4A184"/>
<evidence type="ECO:0000313" key="12">
    <source>
        <dbReference type="EnsemblPlants" id="Pp3c10_2470V3.1"/>
    </source>
</evidence>
<feature type="transmembrane region" description="Helical" evidence="11">
    <location>
        <begin position="24"/>
        <end position="44"/>
    </location>
</feature>
<dbReference type="InterPro" id="IPR047664">
    <property type="entry name" value="SWEET"/>
</dbReference>
<evidence type="ECO:0000256" key="4">
    <source>
        <dbReference type="ARBA" id="ARBA00022475"/>
    </source>
</evidence>
<dbReference type="Proteomes" id="UP000006727">
    <property type="component" value="Chromosome 10"/>
</dbReference>
<reference evidence="12 13" key="2">
    <citation type="journal article" date="2018" name="Plant J.">
        <title>The Physcomitrella patens chromosome-scale assembly reveals moss genome structure and evolution.</title>
        <authorList>
            <person name="Lang D."/>
            <person name="Ullrich K.K."/>
            <person name="Murat F."/>
            <person name="Fuchs J."/>
            <person name="Jenkins J."/>
            <person name="Haas F.B."/>
            <person name="Piednoel M."/>
            <person name="Gundlach H."/>
            <person name="Van Bel M."/>
            <person name="Meyberg R."/>
            <person name="Vives C."/>
            <person name="Morata J."/>
            <person name="Symeonidi A."/>
            <person name="Hiss M."/>
            <person name="Muchero W."/>
            <person name="Kamisugi Y."/>
            <person name="Saleh O."/>
            <person name="Blanc G."/>
            <person name="Decker E.L."/>
            <person name="van Gessel N."/>
            <person name="Grimwood J."/>
            <person name="Hayes R.D."/>
            <person name="Graham S.W."/>
            <person name="Gunter L.E."/>
            <person name="McDaniel S.F."/>
            <person name="Hoernstein S.N.W."/>
            <person name="Larsson A."/>
            <person name="Li F.W."/>
            <person name="Perroud P.F."/>
            <person name="Phillips J."/>
            <person name="Ranjan P."/>
            <person name="Rokshar D.S."/>
            <person name="Rothfels C.J."/>
            <person name="Schneider L."/>
            <person name="Shu S."/>
            <person name="Stevenson D.W."/>
            <person name="Thummler F."/>
            <person name="Tillich M."/>
            <person name="Villarreal Aguilar J.C."/>
            <person name="Widiez T."/>
            <person name="Wong G.K."/>
            <person name="Wymore A."/>
            <person name="Zhang Y."/>
            <person name="Zimmer A.D."/>
            <person name="Quatrano R.S."/>
            <person name="Mayer K.F.X."/>
            <person name="Goodstein D."/>
            <person name="Casacuberta J.M."/>
            <person name="Vandepoele K."/>
            <person name="Reski R."/>
            <person name="Cuming A.C."/>
            <person name="Tuskan G.A."/>
            <person name="Maumus F."/>
            <person name="Salse J."/>
            <person name="Schmutz J."/>
            <person name="Rensing S.A."/>
        </authorList>
    </citation>
    <scope>NUCLEOTIDE SEQUENCE [LARGE SCALE GENOMIC DNA]</scope>
    <source>
        <strain evidence="12 13">cv. Gransden 2004</strain>
    </source>
</reference>
<dbReference type="GO" id="GO:0005886">
    <property type="term" value="C:plasma membrane"/>
    <property type="evidence" value="ECO:0007669"/>
    <property type="project" value="UniProtKB-SubCell"/>
</dbReference>
<keyword evidence="5" id="KW-0762">Sugar transport</keyword>
<accession>A0A7I4A184</accession>
<dbReference type="FunFam" id="1.20.1280.290:FF:000079">
    <property type="entry name" value="Os09g0258700 protein"/>
    <property type="match status" value="1"/>
</dbReference>
<evidence type="ECO:0000256" key="6">
    <source>
        <dbReference type="ARBA" id="ARBA00022692"/>
    </source>
</evidence>
<reference evidence="12" key="3">
    <citation type="submission" date="2020-12" db="UniProtKB">
        <authorList>
            <consortium name="EnsemblPlants"/>
        </authorList>
    </citation>
    <scope>IDENTIFICATION</scope>
</reference>
<dbReference type="GO" id="GO:0008643">
    <property type="term" value="P:carbohydrate transport"/>
    <property type="evidence" value="ECO:0000318"/>
    <property type="project" value="GO_Central"/>
</dbReference>
<evidence type="ECO:0000256" key="3">
    <source>
        <dbReference type="ARBA" id="ARBA00022448"/>
    </source>
</evidence>
<evidence type="ECO:0000256" key="7">
    <source>
        <dbReference type="ARBA" id="ARBA00022737"/>
    </source>
</evidence>
<feature type="transmembrane region" description="Helical" evidence="11">
    <location>
        <begin position="82"/>
        <end position="103"/>
    </location>
</feature>
<keyword evidence="13" id="KW-1185">Reference proteome</keyword>
<dbReference type="PANTHER" id="PTHR10791">
    <property type="entry name" value="RAG1-ACTIVATING PROTEIN 1"/>
    <property type="match status" value="1"/>
</dbReference>
<keyword evidence="8 11" id="KW-1133">Transmembrane helix</keyword>
<evidence type="ECO:0000256" key="11">
    <source>
        <dbReference type="SAM" id="Phobius"/>
    </source>
</evidence>
<keyword evidence="6 11" id="KW-0812">Transmembrane</keyword>
<keyword evidence="9 11" id="KW-0472">Membrane</keyword>
<proteinExistence type="inferred from homology"/>
<organism evidence="12 13">
    <name type="scientific">Physcomitrium patens</name>
    <name type="common">Spreading-leaved earth moss</name>
    <name type="synonym">Physcomitrella patens</name>
    <dbReference type="NCBI Taxonomy" id="3218"/>
    <lineage>
        <taxon>Eukaryota</taxon>
        <taxon>Viridiplantae</taxon>
        <taxon>Streptophyta</taxon>
        <taxon>Embryophyta</taxon>
        <taxon>Bryophyta</taxon>
        <taxon>Bryophytina</taxon>
        <taxon>Bryopsida</taxon>
        <taxon>Funariidae</taxon>
        <taxon>Funariales</taxon>
        <taxon>Funariaceae</taxon>
        <taxon>Physcomitrium</taxon>
    </lineage>
</organism>
<dbReference type="InterPro" id="IPR004316">
    <property type="entry name" value="SWEET_rpt"/>
</dbReference>
<dbReference type="InParanoid" id="A0A7I4A184"/>
<dbReference type="Gramene" id="Pp3c10_2470V3.1">
    <property type="protein sequence ID" value="Pp3c10_2470V3.1"/>
    <property type="gene ID" value="Pp3c10_2470"/>
</dbReference>
<comment type="similarity">
    <text evidence="2">Belongs to the SWEET sugar transporter family.</text>
</comment>
<dbReference type="PANTHER" id="PTHR10791:SF30">
    <property type="entry name" value="SUGAR TRANSPORTER SWEET1"/>
    <property type="match status" value="1"/>
</dbReference>
<evidence type="ECO:0000313" key="13">
    <source>
        <dbReference type="Proteomes" id="UP000006727"/>
    </source>
</evidence>
<dbReference type="EnsemblPlants" id="Pp3c10_2470V3.1">
    <property type="protein sequence ID" value="Pp3c10_2470V3.1"/>
    <property type="gene ID" value="Pp3c10_2470"/>
</dbReference>
<evidence type="ECO:0000256" key="1">
    <source>
        <dbReference type="ARBA" id="ARBA00004651"/>
    </source>
</evidence>
<comment type="subcellular location">
    <subcellularLocation>
        <location evidence="1">Cell membrane</location>
        <topology evidence="1">Multi-pass membrane protein</topology>
    </subcellularLocation>
</comment>
<evidence type="ECO:0000256" key="5">
    <source>
        <dbReference type="ARBA" id="ARBA00022597"/>
    </source>
</evidence>
<dbReference type="EMBL" id="ABEU02000010">
    <property type="status" value="NOT_ANNOTATED_CDS"/>
    <property type="molecule type" value="Genomic_DNA"/>
</dbReference>
<dbReference type="Pfam" id="PF03083">
    <property type="entry name" value="MtN3_slv"/>
    <property type="match status" value="1"/>
</dbReference>
<dbReference type="GO" id="GO:0016020">
    <property type="term" value="C:membrane"/>
    <property type="evidence" value="ECO:0000318"/>
    <property type="project" value="GO_Central"/>
</dbReference>